<evidence type="ECO:0000256" key="2">
    <source>
        <dbReference type="ARBA" id="ARBA00007783"/>
    </source>
</evidence>
<evidence type="ECO:0000313" key="11">
    <source>
        <dbReference type="Proteomes" id="UP000595691"/>
    </source>
</evidence>
<evidence type="ECO:0000256" key="1">
    <source>
        <dbReference type="ARBA" id="ARBA00004651"/>
    </source>
</evidence>
<keyword evidence="11" id="KW-1185">Reference proteome</keyword>
<dbReference type="InterPro" id="IPR047817">
    <property type="entry name" value="ABC2_TM_bact-type"/>
</dbReference>
<keyword evidence="3 8" id="KW-0813">Transport</keyword>
<keyword evidence="4 8" id="KW-1003">Cell membrane</keyword>
<evidence type="ECO:0000313" key="10">
    <source>
        <dbReference type="EMBL" id="QQZ10356.1"/>
    </source>
</evidence>
<feature type="transmembrane region" description="Helical" evidence="8">
    <location>
        <begin position="248"/>
        <end position="267"/>
    </location>
</feature>
<dbReference type="InterPro" id="IPR013525">
    <property type="entry name" value="ABC2_TM"/>
</dbReference>
<feature type="transmembrane region" description="Helical" evidence="8">
    <location>
        <begin position="78"/>
        <end position="97"/>
    </location>
</feature>
<evidence type="ECO:0000256" key="5">
    <source>
        <dbReference type="ARBA" id="ARBA00022692"/>
    </source>
</evidence>
<feature type="transmembrane region" description="Helical" evidence="8">
    <location>
        <begin position="132"/>
        <end position="150"/>
    </location>
</feature>
<proteinExistence type="inferred from homology"/>
<evidence type="ECO:0000256" key="4">
    <source>
        <dbReference type="ARBA" id="ARBA00022475"/>
    </source>
</evidence>
<organism evidence="10 11">
    <name type="scientific">Heyndrickxia vini</name>
    <dbReference type="NCBI Taxonomy" id="1476025"/>
    <lineage>
        <taxon>Bacteria</taxon>
        <taxon>Bacillati</taxon>
        <taxon>Bacillota</taxon>
        <taxon>Bacilli</taxon>
        <taxon>Bacillales</taxon>
        <taxon>Bacillaceae</taxon>
        <taxon>Heyndrickxia</taxon>
    </lineage>
</organism>
<evidence type="ECO:0000256" key="8">
    <source>
        <dbReference type="RuleBase" id="RU361157"/>
    </source>
</evidence>
<keyword evidence="6 8" id="KW-1133">Transmembrane helix</keyword>
<dbReference type="PANTHER" id="PTHR30413:SF10">
    <property type="entry name" value="CAPSULE POLYSACCHARIDE EXPORT INNER-MEMBRANE PROTEIN CTRC"/>
    <property type="match status" value="1"/>
</dbReference>
<feature type="transmembrane region" description="Helical" evidence="8">
    <location>
        <begin position="223"/>
        <end position="242"/>
    </location>
</feature>
<keyword evidence="7 8" id="KW-0472">Membrane</keyword>
<keyword evidence="5 8" id="KW-0812">Transmembrane</keyword>
<dbReference type="RefSeq" id="WP_202779298.1">
    <property type="nucleotide sequence ID" value="NZ_CP065425.1"/>
</dbReference>
<protein>
    <recommendedName>
        <fullName evidence="8">Transport permease protein</fullName>
    </recommendedName>
</protein>
<feature type="transmembrane region" description="Helical" evidence="8">
    <location>
        <begin position="185"/>
        <end position="203"/>
    </location>
</feature>
<evidence type="ECO:0000256" key="7">
    <source>
        <dbReference type="ARBA" id="ARBA00023136"/>
    </source>
</evidence>
<feature type="transmembrane region" description="Helical" evidence="8">
    <location>
        <begin position="37"/>
        <end position="58"/>
    </location>
</feature>
<dbReference type="Proteomes" id="UP000595691">
    <property type="component" value="Chromosome"/>
</dbReference>
<dbReference type="PANTHER" id="PTHR30413">
    <property type="entry name" value="INNER MEMBRANE TRANSPORT PERMEASE"/>
    <property type="match status" value="1"/>
</dbReference>
<reference evidence="10 11" key="1">
    <citation type="submission" date="2020-11" db="EMBL/GenBank/DDBJ databases">
        <title>Taxonomic evaluation of the Bacillus sporothermodurans group of bacteria based on whole genome sequences.</title>
        <authorList>
            <person name="Fiedler G."/>
            <person name="Herbstmann A.-D."/>
            <person name="Doll E."/>
            <person name="Wenning M."/>
            <person name="Brinks E."/>
            <person name="Kabisch J."/>
            <person name="Breitenwieser F."/>
            <person name="Lappann M."/>
            <person name="Boehnlein C."/>
            <person name="Franz C."/>
        </authorList>
    </citation>
    <scope>NUCLEOTIDE SEQUENCE [LARGE SCALE GENOMIC DNA]</scope>
    <source>
        <strain evidence="10 11">JCM 19841</strain>
    </source>
</reference>
<feature type="transmembrane region" description="Helical" evidence="8">
    <location>
        <begin position="109"/>
        <end position="126"/>
    </location>
</feature>
<accession>A0ABX7E456</accession>
<sequence>MRSVTTVIKEQINSFYLARRLSVYELKSANRNNYLGILWEIINPMIQISIYWFVFGYGILKSSGARQGVELYGHPIDYFPWMLSGIVVWFFVNQSITQGSKSIYSRIRMISKMSFPMSVIPTYVIFAKLYQHLMLLAVVLVIFQFLGYPINIHYLQLPYFIIATVIFLITLSLITSTLTTIVRDIQMLITSVVRILIYLSPILWPPYNIDNKIVITIMKLNPIYYLVEGYRASILGLTWYPIEHWEYSLYFWGIILVLLFFGSILHVKFRDRFVDFL</sequence>
<name>A0ABX7E456_9BACI</name>
<comment type="subcellular location">
    <subcellularLocation>
        <location evidence="1 8">Cell membrane</location>
        <topology evidence="1 8">Multi-pass membrane protein</topology>
    </subcellularLocation>
</comment>
<dbReference type="EMBL" id="CP065425">
    <property type="protein sequence ID" value="QQZ10356.1"/>
    <property type="molecule type" value="Genomic_DNA"/>
</dbReference>
<feature type="transmembrane region" description="Helical" evidence="8">
    <location>
        <begin position="157"/>
        <end position="179"/>
    </location>
</feature>
<gene>
    <name evidence="10" type="ORF">I5776_05260</name>
</gene>
<evidence type="ECO:0000256" key="6">
    <source>
        <dbReference type="ARBA" id="ARBA00022989"/>
    </source>
</evidence>
<feature type="domain" description="ABC transmembrane type-2" evidence="9">
    <location>
        <begin position="35"/>
        <end position="269"/>
    </location>
</feature>
<dbReference type="PROSITE" id="PS51012">
    <property type="entry name" value="ABC_TM2"/>
    <property type="match status" value="1"/>
</dbReference>
<dbReference type="Pfam" id="PF01061">
    <property type="entry name" value="ABC2_membrane"/>
    <property type="match status" value="1"/>
</dbReference>
<comment type="similarity">
    <text evidence="2 8">Belongs to the ABC-2 integral membrane protein family.</text>
</comment>
<evidence type="ECO:0000256" key="3">
    <source>
        <dbReference type="ARBA" id="ARBA00022448"/>
    </source>
</evidence>
<evidence type="ECO:0000259" key="9">
    <source>
        <dbReference type="PROSITE" id="PS51012"/>
    </source>
</evidence>